<protein>
    <submittedName>
        <fullName evidence="2">Uncharacterized protein</fullName>
    </submittedName>
</protein>
<dbReference type="SUPFAM" id="SSF82784">
    <property type="entry name" value="OsmC-like"/>
    <property type="match status" value="1"/>
</dbReference>
<dbReference type="InterPro" id="IPR015946">
    <property type="entry name" value="KH_dom-like_a/b"/>
</dbReference>
<dbReference type="InterPro" id="IPR036102">
    <property type="entry name" value="OsmC/Ohrsf"/>
</dbReference>
<feature type="region of interest" description="Disordered" evidence="1">
    <location>
        <begin position="1"/>
        <end position="20"/>
    </location>
</feature>
<organism evidence="2">
    <name type="scientific">uncultured Armatimonadetes bacterium</name>
    <dbReference type="NCBI Taxonomy" id="157466"/>
    <lineage>
        <taxon>Bacteria</taxon>
        <taxon>Bacillati</taxon>
        <taxon>Armatimonadota</taxon>
        <taxon>environmental samples</taxon>
    </lineage>
</organism>
<dbReference type="AlphaFoldDB" id="A0A6J4HF80"/>
<dbReference type="Pfam" id="PF02566">
    <property type="entry name" value="OsmC"/>
    <property type="match status" value="1"/>
</dbReference>
<evidence type="ECO:0000256" key="1">
    <source>
        <dbReference type="SAM" id="MobiDB-lite"/>
    </source>
</evidence>
<reference evidence="2" key="1">
    <citation type="submission" date="2020-02" db="EMBL/GenBank/DDBJ databases">
        <authorList>
            <person name="Meier V. D."/>
        </authorList>
    </citation>
    <scope>NUCLEOTIDE SEQUENCE</scope>
    <source>
        <strain evidence="2">AVDCRST_MAG63</strain>
    </source>
</reference>
<dbReference type="InterPro" id="IPR003718">
    <property type="entry name" value="OsmC/Ohr_fam"/>
</dbReference>
<dbReference type="Gene3D" id="3.30.300.20">
    <property type="match status" value="1"/>
</dbReference>
<name>A0A6J4HF80_9BACT</name>
<accession>A0A6J4HF80</accession>
<dbReference type="EMBL" id="CADCTO010000063">
    <property type="protein sequence ID" value="CAA9220498.1"/>
    <property type="molecule type" value="Genomic_DNA"/>
</dbReference>
<evidence type="ECO:0000313" key="2">
    <source>
        <dbReference type="EMBL" id="CAA9220498.1"/>
    </source>
</evidence>
<gene>
    <name evidence="2" type="ORF">AVDCRST_MAG63-471</name>
</gene>
<sequence length="162" mass="17215">MLRAVSEARQSGAPEPPTWTARVRWSNDRHATAYARNHAFPVGAPVSFRATDAHPSAVEYLLGALGGDLLGGFARAAERRAVPLDALEASVSGRLNNPLIAVGVIGETGHPGFEEIAATLYVSADADDPTLQSVWQATLAASPLVHTLQRCLDLHLEMKIVS</sequence>
<proteinExistence type="predicted"/>